<feature type="transmembrane region" description="Helical" evidence="5">
    <location>
        <begin position="20"/>
        <end position="40"/>
    </location>
</feature>
<evidence type="ECO:0000256" key="3">
    <source>
        <dbReference type="ARBA" id="ARBA00022475"/>
    </source>
</evidence>
<dbReference type="InterPro" id="IPR011701">
    <property type="entry name" value="MFS"/>
</dbReference>
<feature type="transmembrane region" description="Helical" evidence="5">
    <location>
        <begin position="277"/>
        <end position="294"/>
    </location>
</feature>
<evidence type="ECO:0000256" key="5">
    <source>
        <dbReference type="SAM" id="Phobius"/>
    </source>
</evidence>
<reference evidence="6 7" key="1">
    <citation type="submission" date="2024-09" db="EMBL/GenBank/DDBJ databases">
        <authorList>
            <person name="Sun Q."/>
            <person name="Mori K."/>
        </authorList>
    </citation>
    <scope>NUCLEOTIDE SEQUENCE [LARGE SCALE GENOMIC DNA]</scope>
    <source>
        <strain evidence="6 7">CCM 4839</strain>
    </source>
</reference>
<comment type="subcellular location">
    <subcellularLocation>
        <location evidence="1">Cell membrane</location>
        <topology evidence="1">Multi-pass membrane protein</topology>
    </subcellularLocation>
</comment>
<keyword evidence="5" id="KW-0812">Transmembrane</keyword>
<keyword evidence="4" id="KW-0762">Sugar transport</keyword>
<evidence type="ECO:0000313" key="6">
    <source>
        <dbReference type="EMBL" id="MFC0391762.1"/>
    </source>
</evidence>
<dbReference type="InterPro" id="IPR036259">
    <property type="entry name" value="MFS_trans_sf"/>
</dbReference>
<feature type="transmembrane region" description="Helical" evidence="5">
    <location>
        <begin position="146"/>
        <end position="168"/>
    </location>
</feature>
<dbReference type="Proteomes" id="UP001589818">
    <property type="component" value="Unassembled WGS sequence"/>
</dbReference>
<feature type="transmembrane region" description="Helical" evidence="5">
    <location>
        <begin position="249"/>
        <end position="270"/>
    </location>
</feature>
<keyword evidence="5" id="KW-0472">Membrane</keyword>
<keyword evidence="3" id="KW-1003">Cell membrane</keyword>
<dbReference type="Gene3D" id="1.20.1250.20">
    <property type="entry name" value="MFS general substrate transporter like domains"/>
    <property type="match status" value="2"/>
</dbReference>
<proteinExistence type="predicted"/>
<sequence>MGVISDMKRFLQVKGAVRLLLALFCYGIGTGILAPMNSIYLSESIGLSKGQVVSVFASSLFLNMITTMVVGIWSDRLKSKKKLAMSAAALCMVGLLFYLRADTFATALIGMCIAVAPSGLIMGQLFAMSRNHFVRLASDIVEMAQIWLRAGLSIGFFVGLLIGANLYLLATFQGVLWGNLAGYAALFVLLLFYKEYTGETVKAEAKTGEPFSMLMLVALFMLACADAIRGLYLPLVVKDLFGRPELMSYIWSIQAVFELLFMTIAGYWAVKYGSKRIILLGGIGAFITYAVYASSAALPIFFIVQPVYSFFVSILYGVAMGYVQRMFVNRSGFGSSLYVFISLSASLLGYMFPLLISGYNPLIFVIPLSLVSASMLLILFVLRMERRPAAGMTSGI</sequence>
<dbReference type="PANTHER" id="PTHR23535:SF2">
    <property type="entry name" value="SUGAR EFFLUX TRANSPORTER A-RELATED"/>
    <property type="match status" value="1"/>
</dbReference>
<dbReference type="PANTHER" id="PTHR23535">
    <property type="entry name" value="SUGAR EFFLUX TRANSPORTER A-RELATED"/>
    <property type="match status" value="1"/>
</dbReference>
<feature type="transmembrane region" description="Helical" evidence="5">
    <location>
        <begin position="335"/>
        <end position="356"/>
    </location>
</feature>
<evidence type="ECO:0000256" key="4">
    <source>
        <dbReference type="ARBA" id="ARBA00022597"/>
    </source>
</evidence>
<comment type="caution">
    <text evidence="6">The sequence shown here is derived from an EMBL/GenBank/DDBJ whole genome shotgun (WGS) entry which is preliminary data.</text>
</comment>
<feature type="transmembrane region" description="Helical" evidence="5">
    <location>
        <begin position="362"/>
        <end position="382"/>
    </location>
</feature>
<keyword evidence="2" id="KW-0813">Transport</keyword>
<feature type="transmembrane region" description="Helical" evidence="5">
    <location>
        <begin position="174"/>
        <end position="193"/>
    </location>
</feature>
<dbReference type="EMBL" id="JBHLVF010000012">
    <property type="protein sequence ID" value="MFC0391762.1"/>
    <property type="molecule type" value="Genomic_DNA"/>
</dbReference>
<evidence type="ECO:0000256" key="1">
    <source>
        <dbReference type="ARBA" id="ARBA00004651"/>
    </source>
</evidence>
<keyword evidence="5" id="KW-1133">Transmembrane helix</keyword>
<protein>
    <submittedName>
        <fullName evidence="6">MFS transporter</fullName>
    </submittedName>
</protein>
<feature type="transmembrane region" description="Helical" evidence="5">
    <location>
        <begin position="300"/>
        <end position="323"/>
    </location>
</feature>
<accession>A0ABV6J896</accession>
<feature type="transmembrane region" description="Helical" evidence="5">
    <location>
        <begin position="52"/>
        <end position="71"/>
    </location>
</feature>
<name>A0ABV6J896_9BACL</name>
<evidence type="ECO:0000256" key="2">
    <source>
        <dbReference type="ARBA" id="ARBA00022448"/>
    </source>
</evidence>
<feature type="transmembrane region" description="Helical" evidence="5">
    <location>
        <begin position="107"/>
        <end position="126"/>
    </location>
</feature>
<gene>
    <name evidence="6" type="ORF">ACFFJ8_10340</name>
</gene>
<evidence type="ECO:0000313" key="7">
    <source>
        <dbReference type="Proteomes" id="UP001589818"/>
    </source>
</evidence>
<dbReference type="SUPFAM" id="SSF103473">
    <property type="entry name" value="MFS general substrate transporter"/>
    <property type="match status" value="1"/>
</dbReference>
<keyword evidence="7" id="KW-1185">Reference proteome</keyword>
<organism evidence="6 7">
    <name type="scientific">Paenibacillus mendelii</name>
    <dbReference type="NCBI Taxonomy" id="206163"/>
    <lineage>
        <taxon>Bacteria</taxon>
        <taxon>Bacillati</taxon>
        <taxon>Bacillota</taxon>
        <taxon>Bacilli</taxon>
        <taxon>Bacillales</taxon>
        <taxon>Paenibacillaceae</taxon>
        <taxon>Paenibacillus</taxon>
    </lineage>
</organism>
<feature type="transmembrane region" description="Helical" evidence="5">
    <location>
        <begin position="214"/>
        <end position="237"/>
    </location>
</feature>
<dbReference type="RefSeq" id="WP_204821187.1">
    <property type="nucleotide sequence ID" value="NZ_JANHOF010000011.1"/>
</dbReference>
<dbReference type="Pfam" id="PF07690">
    <property type="entry name" value="MFS_1"/>
    <property type="match status" value="1"/>
</dbReference>
<feature type="transmembrane region" description="Helical" evidence="5">
    <location>
        <begin position="83"/>
        <end position="101"/>
    </location>
</feature>